<dbReference type="AlphaFoldDB" id="A0A417XT07"/>
<sequence>MIGYLALIAAFTLAPATAYATHLVVRSSDIVDGEVRSVDIGNDQVRSADVRDDTLTAGGLRAVDLGPNSIGTSEVGPDALTAEDLANNIIGSEEVVDNALEGVDIKESTLAEVPSALLGGFGRTGAESNCDPETTTHITCAATGVINVPPGARALLLARVRASTEGTDDSGNGECRLGTSSIGTVPNTGYSFVLGDFLEFEMATLIGVTPPLPAGPTDFGIDCNQIAGGSINYREVSATVVLISGS</sequence>
<protein>
    <submittedName>
        <fullName evidence="2">Uncharacterized protein</fullName>
    </submittedName>
</protein>
<accession>A0A417XT07</accession>
<feature type="signal peptide" evidence="1">
    <location>
        <begin position="1"/>
        <end position="20"/>
    </location>
</feature>
<evidence type="ECO:0000256" key="1">
    <source>
        <dbReference type="SAM" id="SignalP"/>
    </source>
</evidence>
<comment type="caution">
    <text evidence="2">The sequence shown here is derived from an EMBL/GenBank/DDBJ whole genome shotgun (WGS) entry which is preliminary data.</text>
</comment>
<evidence type="ECO:0000313" key="2">
    <source>
        <dbReference type="EMBL" id="RHW23435.1"/>
    </source>
</evidence>
<feature type="chain" id="PRO_5039187244" evidence="1">
    <location>
        <begin position="21"/>
        <end position="246"/>
    </location>
</feature>
<reference evidence="2 3" key="1">
    <citation type="submission" date="2018-09" db="EMBL/GenBank/DDBJ databases">
        <title>Genome sequencing of Nocardioides immobilis CCTCC AB 2017083 for comparison to Nocardioides silvaticus.</title>
        <authorList>
            <person name="Li C."/>
            <person name="Wang G."/>
        </authorList>
    </citation>
    <scope>NUCLEOTIDE SEQUENCE [LARGE SCALE GENOMIC DNA]</scope>
    <source>
        <strain evidence="2 3">CCTCC AB 2017083</strain>
    </source>
</reference>
<keyword evidence="3" id="KW-1185">Reference proteome</keyword>
<keyword evidence="1" id="KW-0732">Signal</keyword>
<dbReference type="Proteomes" id="UP000283644">
    <property type="component" value="Unassembled WGS sequence"/>
</dbReference>
<name>A0A417XT07_9ACTN</name>
<organism evidence="2 3">
    <name type="scientific">Nocardioides immobilis</name>
    <dbReference type="NCBI Taxonomy" id="2049295"/>
    <lineage>
        <taxon>Bacteria</taxon>
        <taxon>Bacillati</taxon>
        <taxon>Actinomycetota</taxon>
        <taxon>Actinomycetes</taxon>
        <taxon>Propionibacteriales</taxon>
        <taxon>Nocardioidaceae</taxon>
        <taxon>Nocardioides</taxon>
    </lineage>
</organism>
<evidence type="ECO:0000313" key="3">
    <source>
        <dbReference type="Proteomes" id="UP000283644"/>
    </source>
</evidence>
<gene>
    <name evidence="2" type="ORF">D0Z08_29875</name>
</gene>
<dbReference type="EMBL" id="QXGH01000047">
    <property type="protein sequence ID" value="RHW23435.1"/>
    <property type="molecule type" value="Genomic_DNA"/>
</dbReference>
<proteinExistence type="predicted"/>